<feature type="domain" description="Cytochrome c" evidence="12">
    <location>
        <begin position="321"/>
        <end position="409"/>
    </location>
</feature>
<gene>
    <name evidence="13" type="ORF">CHI95_04750</name>
</gene>
<dbReference type="Proteomes" id="UP000216001">
    <property type="component" value="Unassembled WGS sequence"/>
</dbReference>
<proteinExistence type="predicted"/>
<feature type="binding site" description="axial binding residue" evidence="10">
    <location>
        <position position="338"/>
    </location>
    <ligand>
        <name>heme c</name>
        <dbReference type="ChEBI" id="CHEBI:61717"/>
        <label>3</label>
    </ligand>
    <ligandPart>
        <name>Fe</name>
        <dbReference type="ChEBI" id="CHEBI:18248"/>
    </ligandPart>
</feature>
<keyword evidence="3 9" id="KW-0349">Heme</keyword>
<dbReference type="GeneID" id="92273742"/>
<keyword evidence="5" id="KW-0732">Signal</keyword>
<keyword evidence="11" id="KW-1133">Transmembrane helix</keyword>
<evidence type="ECO:0000313" key="13">
    <source>
        <dbReference type="EMBL" id="OZS75597.1"/>
    </source>
</evidence>
<dbReference type="InterPro" id="IPR009056">
    <property type="entry name" value="Cyt_c-like_dom"/>
</dbReference>
<evidence type="ECO:0000256" key="3">
    <source>
        <dbReference type="ARBA" id="ARBA00022617"/>
    </source>
</evidence>
<dbReference type="PANTHER" id="PTHR35008:SF8">
    <property type="entry name" value="ALCOHOL DEHYDROGENASE CYTOCHROME C SUBUNIT"/>
    <property type="match status" value="1"/>
</dbReference>
<dbReference type="Gene3D" id="1.10.760.10">
    <property type="entry name" value="Cytochrome c-like domain"/>
    <property type="match status" value="3"/>
</dbReference>
<keyword evidence="2" id="KW-1003">Cell membrane</keyword>
<feature type="binding site" description="covalent" evidence="9">
    <location>
        <position position="337"/>
    </location>
    <ligand>
        <name>heme c</name>
        <dbReference type="ChEBI" id="CHEBI:61717"/>
        <label>3</label>
    </ligand>
</feature>
<evidence type="ECO:0000313" key="14">
    <source>
        <dbReference type="Proteomes" id="UP000216001"/>
    </source>
</evidence>
<dbReference type="InterPro" id="IPR051459">
    <property type="entry name" value="Cytochrome_c-type_DH"/>
</dbReference>
<sequence length="432" mass="47090">MSKAKKLFGYSALAVIIIAVGGLALSWQSAIEPLHTNSTQSFTDAQIAHGEKLAALGDCAVCHTRPGGEKNTGGFAMEIPFGTIYTTNITPDIETGIGSWSYEAFERAMRYGVDREGNYLYPAFPYTAFTHTSDDDLYDLYAWLMSQKPVRYQPPKTSLNFPFNIRQGIWAWNQLYLTTGSLKPDSSQTDEWNRGAYLTEGLGHCSACHSPRDILFGEKGGDSHLMGGDAEGWSAPALRGNQSSPVAWSHQDMAEFLRSGFSANHGVAAGPMAPVIREGTSQLTEEDRQAIATYLTSEVDHPQVTSQAVAIVQQTEDKIEPLSTEGARLYSGACMACHAQTKGAQMSGVRPALALNTNLYADTPDNAIRVVLNGIEYEATDGLGSMPAFRHNLSDKQIAVLLNYLRTTFTDKSPWPDLEQQVSQLRAETAAK</sequence>
<evidence type="ECO:0000256" key="2">
    <source>
        <dbReference type="ARBA" id="ARBA00022475"/>
    </source>
</evidence>
<evidence type="ECO:0000256" key="10">
    <source>
        <dbReference type="PIRSR" id="PIRSR000018-51"/>
    </source>
</evidence>
<reference evidence="13 14" key="1">
    <citation type="submission" date="2017-07" db="EMBL/GenBank/DDBJ databases">
        <title>blaIMP-27 on transferable plasmids in Proteus mirabilis and Providencia rettgeri.</title>
        <authorList>
            <person name="Potter R."/>
        </authorList>
    </citation>
    <scope>NUCLEOTIDE SEQUENCE [LARGE SCALE GENOMIC DNA]</scope>
    <source>
        <strain evidence="13 14">PR1</strain>
    </source>
</reference>
<dbReference type="GO" id="GO:0020037">
    <property type="term" value="F:heme binding"/>
    <property type="evidence" value="ECO:0007669"/>
    <property type="project" value="InterPro"/>
</dbReference>
<feature type="binding site" description="axial binding residue" evidence="10">
    <location>
        <position position="63"/>
    </location>
    <ligand>
        <name>heme c</name>
        <dbReference type="ChEBI" id="CHEBI:61717"/>
        <label>1</label>
    </ligand>
    <ligandPart>
        <name>Fe</name>
        <dbReference type="ChEBI" id="CHEBI:18248"/>
    </ligandPart>
</feature>
<dbReference type="GO" id="GO:0016614">
    <property type="term" value="F:oxidoreductase activity, acting on CH-OH group of donors"/>
    <property type="evidence" value="ECO:0007669"/>
    <property type="project" value="InterPro"/>
</dbReference>
<dbReference type="GO" id="GO:0009055">
    <property type="term" value="F:electron transfer activity"/>
    <property type="evidence" value="ECO:0007669"/>
    <property type="project" value="InterPro"/>
</dbReference>
<keyword evidence="7 10" id="KW-0408">Iron</keyword>
<feature type="binding site" description="covalent" evidence="9">
    <location>
        <position position="205"/>
    </location>
    <ligand>
        <name>heme c</name>
        <dbReference type="ChEBI" id="CHEBI:61717"/>
        <label>2</label>
    </ligand>
</feature>
<comment type="cofactor">
    <cofactor evidence="9">
        <name>heme c</name>
        <dbReference type="ChEBI" id="CHEBI:61717"/>
    </cofactor>
    <text evidence="9">Binds 3 heme c groups covalently per subunit.</text>
</comment>
<dbReference type="EMBL" id="NOWC01000004">
    <property type="protein sequence ID" value="OZS75597.1"/>
    <property type="molecule type" value="Genomic_DNA"/>
</dbReference>
<evidence type="ECO:0000256" key="9">
    <source>
        <dbReference type="PIRSR" id="PIRSR000018-50"/>
    </source>
</evidence>
<keyword evidence="8 11" id="KW-0472">Membrane</keyword>
<feature type="domain" description="Cytochrome c" evidence="12">
    <location>
        <begin position="45"/>
        <end position="148"/>
    </location>
</feature>
<dbReference type="SUPFAM" id="SSF46626">
    <property type="entry name" value="Cytochrome c"/>
    <property type="match status" value="3"/>
</dbReference>
<dbReference type="RefSeq" id="WP_094960920.1">
    <property type="nucleotide sequence ID" value="NZ_CP058958.1"/>
</dbReference>
<dbReference type="PROSITE" id="PS51007">
    <property type="entry name" value="CYTC"/>
    <property type="match status" value="3"/>
</dbReference>
<evidence type="ECO:0000256" key="6">
    <source>
        <dbReference type="ARBA" id="ARBA00022737"/>
    </source>
</evidence>
<feature type="binding site" description="covalent" evidence="9">
    <location>
        <position position="62"/>
    </location>
    <ligand>
        <name>heme c</name>
        <dbReference type="ChEBI" id="CHEBI:61717"/>
        <label>1</label>
    </ligand>
</feature>
<name>A0A264VXS2_PRORE</name>
<dbReference type="InterPro" id="IPR014353">
    <property type="entry name" value="Membr-bd_ADH_cyt_c"/>
</dbReference>
<keyword evidence="4 10" id="KW-0479">Metal-binding</keyword>
<evidence type="ECO:0000256" key="4">
    <source>
        <dbReference type="ARBA" id="ARBA00022723"/>
    </source>
</evidence>
<feature type="binding site" description="axial binding residue" evidence="10">
    <location>
        <position position="209"/>
    </location>
    <ligand>
        <name>heme c</name>
        <dbReference type="ChEBI" id="CHEBI:61717"/>
        <label>2</label>
    </ligand>
    <ligandPart>
        <name>Fe</name>
        <dbReference type="ChEBI" id="CHEBI:18248"/>
    </ligandPart>
</feature>
<feature type="binding site" description="covalent" evidence="9">
    <location>
        <position position="334"/>
    </location>
    <ligand>
        <name>heme c</name>
        <dbReference type="ChEBI" id="CHEBI:61717"/>
        <label>3</label>
    </ligand>
</feature>
<dbReference type="PANTHER" id="PTHR35008">
    <property type="entry name" value="BLL4482 PROTEIN-RELATED"/>
    <property type="match status" value="1"/>
</dbReference>
<comment type="caution">
    <text evidence="13">The sequence shown here is derived from an EMBL/GenBank/DDBJ whole genome shotgun (WGS) entry which is preliminary data.</text>
</comment>
<evidence type="ECO:0000256" key="1">
    <source>
        <dbReference type="ARBA" id="ARBA00004236"/>
    </source>
</evidence>
<dbReference type="InterPro" id="IPR036909">
    <property type="entry name" value="Cyt_c-like_dom_sf"/>
</dbReference>
<feature type="transmembrane region" description="Helical" evidence="11">
    <location>
        <begin position="7"/>
        <end position="27"/>
    </location>
</feature>
<evidence type="ECO:0000256" key="7">
    <source>
        <dbReference type="ARBA" id="ARBA00023004"/>
    </source>
</evidence>
<dbReference type="PIRSF" id="PIRSF000018">
    <property type="entry name" value="Mb_ADH_cyt_c"/>
    <property type="match status" value="1"/>
</dbReference>
<organism evidence="13 14">
    <name type="scientific">Providencia rettgeri</name>
    <dbReference type="NCBI Taxonomy" id="587"/>
    <lineage>
        <taxon>Bacteria</taxon>
        <taxon>Pseudomonadati</taxon>
        <taxon>Pseudomonadota</taxon>
        <taxon>Gammaproteobacteria</taxon>
        <taxon>Enterobacterales</taxon>
        <taxon>Morganellaceae</taxon>
        <taxon>Providencia</taxon>
    </lineage>
</organism>
<keyword evidence="11" id="KW-0812">Transmembrane</keyword>
<protein>
    <submittedName>
        <fullName evidence="13">Cytochrome C</fullName>
    </submittedName>
</protein>
<evidence type="ECO:0000256" key="5">
    <source>
        <dbReference type="ARBA" id="ARBA00022729"/>
    </source>
</evidence>
<dbReference type="Pfam" id="PF00034">
    <property type="entry name" value="Cytochrom_C"/>
    <property type="match status" value="2"/>
</dbReference>
<comment type="subcellular location">
    <subcellularLocation>
        <location evidence="1">Cell membrane</location>
    </subcellularLocation>
</comment>
<keyword evidence="6" id="KW-0677">Repeat</keyword>
<feature type="domain" description="Cytochrome c" evidence="12">
    <location>
        <begin position="190"/>
        <end position="299"/>
    </location>
</feature>
<accession>A0A264VXS2</accession>
<dbReference type="Pfam" id="PF13442">
    <property type="entry name" value="Cytochrome_CBB3"/>
    <property type="match status" value="1"/>
</dbReference>
<evidence type="ECO:0000256" key="8">
    <source>
        <dbReference type="ARBA" id="ARBA00023136"/>
    </source>
</evidence>
<feature type="binding site" description="covalent" evidence="9">
    <location>
        <position position="208"/>
    </location>
    <ligand>
        <name>heme c</name>
        <dbReference type="ChEBI" id="CHEBI:61717"/>
        <label>2</label>
    </ligand>
</feature>
<feature type="binding site" description="covalent" evidence="9">
    <location>
        <position position="59"/>
    </location>
    <ligand>
        <name>heme c</name>
        <dbReference type="ChEBI" id="CHEBI:61717"/>
        <label>1</label>
    </ligand>
</feature>
<dbReference type="GO" id="GO:0005886">
    <property type="term" value="C:plasma membrane"/>
    <property type="evidence" value="ECO:0007669"/>
    <property type="project" value="UniProtKB-SubCell"/>
</dbReference>
<dbReference type="AlphaFoldDB" id="A0A264VXS2"/>
<evidence type="ECO:0000259" key="12">
    <source>
        <dbReference type="PROSITE" id="PS51007"/>
    </source>
</evidence>
<dbReference type="GO" id="GO:0005506">
    <property type="term" value="F:iron ion binding"/>
    <property type="evidence" value="ECO:0007669"/>
    <property type="project" value="InterPro"/>
</dbReference>
<evidence type="ECO:0000256" key="11">
    <source>
        <dbReference type="SAM" id="Phobius"/>
    </source>
</evidence>